<evidence type="ECO:0000313" key="1">
    <source>
        <dbReference type="EMBL" id="NGN69259.1"/>
    </source>
</evidence>
<dbReference type="EMBL" id="JAAKZV010000275">
    <property type="protein sequence ID" value="NGN69259.1"/>
    <property type="molecule type" value="Genomic_DNA"/>
</dbReference>
<dbReference type="InterPro" id="IPR046036">
    <property type="entry name" value="DUF5994"/>
</dbReference>
<organism evidence="1 2">
    <name type="scientific">Streptomyces coryli</name>
    <dbReference type="NCBI Taxonomy" id="1128680"/>
    <lineage>
        <taxon>Bacteria</taxon>
        <taxon>Bacillati</taxon>
        <taxon>Actinomycetota</taxon>
        <taxon>Actinomycetes</taxon>
        <taxon>Kitasatosporales</taxon>
        <taxon>Streptomycetaceae</taxon>
        <taxon>Streptomyces</taxon>
    </lineage>
</organism>
<evidence type="ECO:0000313" key="2">
    <source>
        <dbReference type="Proteomes" id="UP000481583"/>
    </source>
</evidence>
<name>A0A6G4UAK2_9ACTN</name>
<accession>A0A6G4UAK2</accession>
<sequence>MVNPAHWPVIPRRVRAGGRALHIGWCIDQDPNKLLLRSYSVGCWDLLVIPPETAPGTAAGLLRDAAEPGNRLTASDLLAKVGRLPSAAVGRAA</sequence>
<comment type="caution">
    <text evidence="1">The sequence shown here is derived from an EMBL/GenBank/DDBJ whole genome shotgun (WGS) entry which is preliminary data.</text>
</comment>
<keyword evidence="2" id="KW-1185">Reference proteome</keyword>
<protein>
    <submittedName>
        <fullName evidence="1">Uncharacterized protein</fullName>
    </submittedName>
</protein>
<gene>
    <name evidence="1" type="ORF">G5C51_35905</name>
</gene>
<dbReference type="Proteomes" id="UP000481583">
    <property type="component" value="Unassembled WGS sequence"/>
</dbReference>
<dbReference type="AlphaFoldDB" id="A0A6G4UAK2"/>
<dbReference type="Pfam" id="PF19457">
    <property type="entry name" value="DUF5994"/>
    <property type="match status" value="1"/>
</dbReference>
<proteinExistence type="predicted"/>
<reference evidence="1 2" key="1">
    <citation type="submission" date="2020-02" db="EMBL/GenBank/DDBJ databases">
        <title>Whole-genome analyses of novel actinobacteria.</title>
        <authorList>
            <person name="Sahin N."/>
        </authorList>
    </citation>
    <scope>NUCLEOTIDE SEQUENCE [LARGE SCALE GENOMIC DNA]</scope>
    <source>
        <strain evidence="1 2">A7024</strain>
    </source>
</reference>